<dbReference type="Proteomes" id="UP000198729">
    <property type="component" value="Unassembled WGS sequence"/>
</dbReference>
<dbReference type="AlphaFoldDB" id="A0A1G5SI38"/>
<evidence type="ECO:0000256" key="4">
    <source>
        <dbReference type="ARBA" id="ARBA00023288"/>
    </source>
</evidence>
<evidence type="ECO:0000259" key="5">
    <source>
        <dbReference type="Pfam" id="PF09864"/>
    </source>
</evidence>
<organism evidence="6 7">
    <name type="scientific">Nitrosomonas mobilis</name>
    <dbReference type="NCBI Taxonomy" id="51642"/>
    <lineage>
        <taxon>Bacteria</taxon>
        <taxon>Pseudomonadati</taxon>
        <taxon>Pseudomonadota</taxon>
        <taxon>Betaproteobacteria</taxon>
        <taxon>Nitrosomonadales</taxon>
        <taxon>Nitrosomonadaceae</taxon>
        <taxon>Nitrosomonas</taxon>
    </lineage>
</organism>
<protein>
    <recommendedName>
        <fullName evidence="5">C-type lysozyme inhibitor domain-containing protein</fullName>
    </recommendedName>
</protein>
<evidence type="ECO:0000256" key="1">
    <source>
        <dbReference type="ARBA" id="ARBA00022729"/>
    </source>
</evidence>
<accession>A0A1G5SI38</accession>
<gene>
    <name evidence="6" type="ORF">NSMM_800079</name>
</gene>
<evidence type="ECO:0000313" key="6">
    <source>
        <dbReference type="EMBL" id="SCZ86885.1"/>
    </source>
</evidence>
<dbReference type="InterPro" id="IPR018660">
    <property type="entry name" value="MliC"/>
</dbReference>
<dbReference type="EMBL" id="FMWO01000092">
    <property type="protein sequence ID" value="SCZ86885.1"/>
    <property type="molecule type" value="Genomic_DNA"/>
</dbReference>
<sequence>MRFTLLLLFFLLTGCASVKERGIPIPGSADWLEQVDIAAKIQDNNTVGTEIGSHEWMQAIGHQYGLVDGDGHGPDLGSNEWINALHYKVFNRQLLATADKVYISIDGERLAVFFDKSSTVATIIFAGRKVMLPQSVAASGVRFNQDENEIFWVKGRAATYWKQGKKIFEGAEECR</sequence>
<evidence type="ECO:0000313" key="7">
    <source>
        <dbReference type="Proteomes" id="UP000198729"/>
    </source>
</evidence>
<dbReference type="PROSITE" id="PS51257">
    <property type="entry name" value="PROKAR_LIPOPROTEIN"/>
    <property type="match status" value="1"/>
</dbReference>
<dbReference type="RefSeq" id="WP_090288177.1">
    <property type="nucleotide sequence ID" value="NZ_FMWO01000092.1"/>
</dbReference>
<proteinExistence type="predicted"/>
<reference evidence="6 7" key="1">
    <citation type="submission" date="2016-10" db="EMBL/GenBank/DDBJ databases">
        <authorList>
            <person name="de Groot N.N."/>
        </authorList>
    </citation>
    <scope>NUCLEOTIDE SEQUENCE [LARGE SCALE GENOMIC DNA]</scope>
    <source>
        <strain evidence="6">1</strain>
    </source>
</reference>
<dbReference type="SUPFAM" id="SSF141488">
    <property type="entry name" value="YdhA-like"/>
    <property type="match status" value="1"/>
</dbReference>
<keyword evidence="2" id="KW-0472">Membrane</keyword>
<name>A0A1G5SI38_9PROT</name>
<dbReference type="Pfam" id="PF09864">
    <property type="entry name" value="MliC"/>
    <property type="match status" value="1"/>
</dbReference>
<dbReference type="STRING" id="51642.NSMM_800079"/>
<keyword evidence="7" id="KW-1185">Reference proteome</keyword>
<dbReference type="OrthoDB" id="5565855at2"/>
<dbReference type="Gene3D" id="2.40.128.200">
    <property type="match status" value="1"/>
</dbReference>
<keyword evidence="4" id="KW-0449">Lipoprotein</keyword>
<evidence type="ECO:0000256" key="3">
    <source>
        <dbReference type="ARBA" id="ARBA00023139"/>
    </source>
</evidence>
<keyword evidence="3" id="KW-0564">Palmitate</keyword>
<dbReference type="InterPro" id="IPR036328">
    <property type="entry name" value="MliC_sf"/>
</dbReference>
<evidence type="ECO:0000256" key="2">
    <source>
        <dbReference type="ARBA" id="ARBA00023136"/>
    </source>
</evidence>
<feature type="domain" description="C-type lysozyme inhibitor" evidence="5">
    <location>
        <begin position="107"/>
        <end position="160"/>
    </location>
</feature>
<keyword evidence="1" id="KW-0732">Signal</keyword>